<feature type="domain" description="N-(5'phosphoribosyl) anthranilate isomerase (PRAI)" evidence="12">
    <location>
        <begin position="4"/>
        <end position="201"/>
    </location>
</feature>
<dbReference type="HOGENOM" id="CLU_076364_2_0_7"/>
<sequence>MTRVKICGITNPEDAILAANLGAQALGFIFYLRSPRSISPEAARNIVAQLPPLVLSVGVFVNEELTTVKAVAERVRLDWVQLHGEEPPEYCRELQCSVMKAIQVKDAGSLMQMRHYLGSVRAFLLDTYKSGQRGGTGIHFDWSLARQAKEYGPIVLAGGLNAENVAAAIREAAPPAVDVASGVEASPGRKDPDKLRAFFQAVAAATAGQENWPGSGPDETSRAVAEPVRR</sequence>
<dbReference type="GO" id="GO:0004640">
    <property type="term" value="F:phosphoribosylanthranilate isomerase activity"/>
    <property type="evidence" value="ECO:0007669"/>
    <property type="project" value="UniProtKB-UniRule"/>
</dbReference>
<evidence type="ECO:0000256" key="9">
    <source>
        <dbReference type="ARBA" id="ARBA00023235"/>
    </source>
</evidence>
<dbReference type="Pfam" id="PF00697">
    <property type="entry name" value="PRAI"/>
    <property type="match status" value="1"/>
</dbReference>
<evidence type="ECO:0000256" key="7">
    <source>
        <dbReference type="ARBA" id="ARBA00022822"/>
    </source>
</evidence>
<dbReference type="FunFam" id="3.20.20.70:FF:000075">
    <property type="entry name" value="Tryptophan biosynthesis protein TRP1"/>
    <property type="match status" value="1"/>
</dbReference>
<evidence type="ECO:0000256" key="3">
    <source>
        <dbReference type="ARBA" id="ARBA00007571"/>
    </source>
</evidence>
<comment type="pathway">
    <text evidence="2 10">Amino-acid biosynthesis; L-tryptophan biosynthesis; L-tryptophan from chorismate: step 3/5.</text>
</comment>
<dbReference type="NCBIfam" id="NF002298">
    <property type="entry name" value="PRK01222.1-4"/>
    <property type="match status" value="1"/>
</dbReference>
<dbReference type="CDD" id="cd00405">
    <property type="entry name" value="PRAI"/>
    <property type="match status" value="1"/>
</dbReference>
<evidence type="ECO:0000256" key="10">
    <source>
        <dbReference type="HAMAP-Rule" id="MF_00135"/>
    </source>
</evidence>
<dbReference type="SUPFAM" id="SSF51366">
    <property type="entry name" value="Ribulose-phoshate binding barrel"/>
    <property type="match status" value="1"/>
</dbReference>
<evidence type="ECO:0000256" key="4">
    <source>
        <dbReference type="ARBA" id="ARBA00012572"/>
    </source>
</evidence>
<evidence type="ECO:0000256" key="6">
    <source>
        <dbReference type="ARBA" id="ARBA00022605"/>
    </source>
</evidence>
<evidence type="ECO:0000259" key="12">
    <source>
        <dbReference type="Pfam" id="PF00697"/>
    </source>
</evidence>
<reference evidence="13 14" key="1">
    <citation type="journal article" date="2011" name="Stand. Genomic Sci.">
        <title>Complete genome sequence of the acetate-degrading sulfate reducer Desulfobacca acetoxidans type strain (ASRB2).</title>
        <authorList>
            <person name="Goker M."/>
            <person name="Teshima H."/>
            <person name="Lapidus A."/>
            <person name="Nolan M."/>
            <person name="Lucas S."/>
            <person name="Hammon N."/>
            <person name="Deshpande S."/>
            <person name="Cheng J.F."/>
            <person name="Tapia R."/>
            <person name="Han C."/>
            <person name="Goodwin L."/>
            <person name="Pitluck S."/>
            <person name="Huntemann M."/>
            <person name="Liolios K."/>
            <person name="Ivanova N."/>
            <person name="Pagani I."/>
            <person name="Mavromatis K."/>
            <person name="Ovchinikova G."/>
            <person name="Pati A."/>
            <person name="Chen A."/>
            <person name="Palaniappan K."/>
            <person name="Land M."/>
            <person name="Hauser L."/>
            <person name="Brambilla E.M."/>
            <person name="Rohde M."/>
            <person name="Spring S."/>
            <person name="Detter J.C."/>
            <person name="Woyke T."/>
            <person name="Bristow J."/>
            <person name="Eisen J.A."/>
            <person name="Markowitz V."/>
            <person name="Hugenholtz P."/>
            <person name="Kyrpides N.C."/>
            <person name="Klenk H.P."/>
        </authorList>
    </citation>
    <scope>NUCLEOTIDE SEQUENCE [LARGE SCALE GENOMIC DNA]</scope>
    <source>
        <strain evidence="14">ATCC 700848 / DSM 11109 / ASRB2</strain>
    </source>
</reference>
<dbReference type="STRING" id="880072.Desac_2679"/>
<evidence type="ECO:0000256" key="2">
    <source>
        <dbReference type="ARBA" id="ARBA00004664"/>
    </source>
</evidence>
<reference evidence="14" key="2">
    <citation type="submission" date="2011-03" db="EMBL/GenBank/DDBJ databases">
        <title>The complete genome of Desulfobacca acetoxidans DSM 11109.</title>
        <authorList>
            <consortium name="US DOE Joint Genome Institute (JGI-PGF)"/>
            <person name="Lucas S."/>
            <person name="Copeland A."/>
            <person name="Lapidus A."/>
            <person name="Bruce D."/>
            <person name="Goodwin L."/>
            <person name="Pitluck S."/>
            <person name="Peters L."/>
            <person name="Kyrpides N."/>
            <person name="Mavromatis K."/>
            <person name="Ivanova N."/>
            <person name="Ovchinnikova G."/>
            <person name="Teshima H."/>
            <person name="Detter J.C."/>
            <person name="Han C."/>
            <person name="Land M."/>
            <person name="Hauser L."/>
            <person name="Markowitz V."/>
            <person name="Cheng J.-F."/>
            <person name="Hugenholtz P."/>
            <person name="Woyke T."/>
            <person name="Wu D."/>
            <person name="Spring S."/>
            <person name="Schueler E."/>
            <person name="Brambilla E."/>
            <person name="Klenk H.-P."/>
            <person name="Eisen J.A."/>
        </authorList>
    </citation>
    <scope>NUCLEOTIDE SEQUENCE [LARGE SCALE GENOMIC DNA]</scope>
    <source>
        <strain evidence="14">ATCC 700848 / DSM 11109 / ASRB2</strain>
    </source>
</reference>
<dbReference type="EC" id="5.3.1.24" evidence="4 10"/>
<evidence type="ECO:0000313" key="13">
    <source>
        <dbReference type="EMBL" id="AEB10494.1"/>
    </source>
</evidence>
<dbReference type="eggNOG" id="COG0135">
    <property type="taxonomic scope" value="Bacteria"/>
</dbReference>
<keyword evidence="14" id="KW-1185">Reference proteome</keyword>
<dbReference type="RefSeq" id="WP_013707603.1">
    <property type="nucleotide sequence ID" value="NC_015388.1"/>
</dbReference>
<keyword evidence="9 10" id="KW-0413">Isomerase</keyword>
<protein>
    <recommendedName>
        <fullName evidence="5 10">N-(5'-phosphoribosyl)anthranilate isomerase</fullName>
        <shortName evidence="10">PRAI</shortName>
        <ecNumber evidence="4 10">5.3.1.24</ecNumber>
    </recommendedName>
</protein>
<organism evidence="13 14">
    <name type="scientific">Desulfobacca acetoxidans (strain ATCC 700848 / DSM 11109 / ASRB2)</name>
    <dbReference type="NCBI Taxonomy" id="880072"/>
    <lineage>
        <taxon>Bacteria</taxon>
        <taxon>Pseudomonadati</taxon>
        <taxon>Thermodesulfobacteriota</taxon>
        <taxon>Desulfobaccia</taxon>
        <taxon>Desulfobaccales</taxon>
        <taxon>Desulfobaccaceae</taxon>
        <taxon>Desulfobacca</taxon>
    </lineage>
</organism>
<dbReference type="GO" id="GO:0000162">
    <property type="term" value="P:L-tryptophan biosynthetic process"/>
    <property type="evidence" value="ECO:0007669"/>
    <property type="project" value="UniProtKB-UniRule"/>
</dbReference>
<evidence type="ECO:0000313" key="14">
    <source>
        <dbReference type="Proteomes" id="UP000000483"/>
    </source>
</evidence>
<evidence type="ECO:0000256" key="8">
    <source>
        <dbReference type="ARBA" id="ARBA00023141"/>
    </source>
</evidence>
<dbReference type="EMBL" id="CP002629">
    <property type="protein sequence ID" value="AEB10494.1"/>
    <property type="molecule type" value="Genomic_DNA"/>
</dbReference>
<dbReference type="AlphaFoldDB" id="F2NIL9"/>
<comment type="similarity">
    <text evidence="3 10">Belongs to the TrpF family.</text>
</comment>
<dbReference type="InterPro" id="IPR044643">
    <property type="entry name" value="TrpF_fam"/>
</dbReference>
<keyword evidence="8 10" id="KW-0057">Aromatic amino acid biosynthesis</keyword>
<accession>F2NIL9</accession>
<dbReference type="PANTHER" id="PTHR42894">
    <property type="entry name" value="N-(5'-PHOSPHORIBOSYL)ANTHRANILATE ISOMERASE"/>
    <property type="match status" value="1"/>
</dbReference>
<feature type="region of interest" description="Disordered" evidence="11">
    <location>
        <begin position="208"/>
        <end position="230"/>
    </location>
</feature>
<name>F2NIL9_DESAR</name>
<dbReference type="HAMAP" id="MF_00135">
    <property type="entry name" value="PRAI"/>
    <property type="match status" value="1"/>
</dbReference>
<evidence type="ECO:0000256" key="11">
    <source>
        <dbReference type="SAM" id="MobiDB-lite"/>
    </source>
</evidence>
<dbReference type="Gene3D" id="3.20.20.70">
    <property type="entry name" value="Aldolase class I"/>
    <property type="match status" value="1"/>
</dbReference>
<proteinExistence type="inferred from homology"/>
<gene>
    <name evidence="10" type="primary">trpF</name>
    <name evidence="13" type="ordered locus">Desac_2679</name>
</gene>
<dbReference type="KEGG" id="dao:Desac_2679"/>
<dbReference type="InterPro" id="IPR013785">
    <property type="entry name" value="Aldolase_TIM"/>
</dbReference>
<dbReference type="InterPro" id="IPR011060">
    <property type="entry name" value="RibuloseP-bd_barrel"/>
</dbReference>
<keyword evidence="6 10" id="KW-0028">Amino-acid biosynthesis</keyword>
<dbReference type="PANTHER" id="PTHR42894:SF1">
    <property type="entry name" value="N-(5'-PHOSPHORIBOSYL)ANTHRANILATE ISOMERASE"/>
    <property type="match status" value="1"/>
</dbReference>
<comment type="catalytic activity">
    <reaction evidence="1 10">
        <text>N-(5-phospho-beta-D-ribosyl)anthranilate = 1-(2-carboxyphenylamino)-1-deoxy-D-ribulose 5-phosphate</text>
        <dbReference type="Rhea" id="RHEA:21540"/>
        <dbReference type="ChEBI" id="CHEBI:18277"/>
        <dbReference type="ChEBI" id="CHEBI:58613"/>
        <dbReference type="EC" id="5.3.1.24"/>
    </reaction>
</comment>
<dbReference type="Proteomes" id="UP000000483">
    <property type="component" value="Chromosome"/>
</dbReference>
<dbReference type="UniPathway" id="UPA00035">
    <property type="reaction ID" value="UER00042"/>
</dbReference>
<dbReference type="InterPro" id="IPR001240">
    <property type="entry name" value="PRAI_dom"/>
</dbReference>
<evidence type="ECO:0000256" key="5">
    <source>
        <dbReference type="ARBA" id="ARBA00022272"/>
    </source>
</evidence>
<dbReference type="OrthoDB" id="9796196at2"/>
<evidence type="ECO:0000256" key="1">
    <source>
        <dbReference type="ARBA" id="ARBA00001164"/>
    </source>
</evidence>
<keyword evidence="7 10" id="KW-0822">Tryptophan biosynthesis</keyword>